<reference evidence="1" key="1">
    <citation type="journal article" date="2019" name="MBio">
        <title>Virus Genomes from Deep Sea Sediments Expand the Ocean Megavirome and Support Independent Origins of Viral Gigantism.</title>
        <authorList>
            <person name="Backstrom D."/>
            <person name="Yutin N."/>
            <person name="Jorgensen S.L."/>
            <person name="Dharamshi J."/>
            <person name="Homa F."/>
            <person name="Zaremba-Niedwiedzka K."/>
            <person name="Spang A."/>
            <person name="Wolf Y.I."/>
            <person name="Koonin E.V."/>
            <person name="Ettema T.J."/>
        </authorList>
    </citation>
    <scope>NUCLEOTIDE SEQUENCE</scope>
</reference>
<organism evidence="1">
    <name type="scientific">Marseillevirus LCMAC101</name>
    <dbReference type="NCBI Taxonomy" id="2506602"/>
    <lineage>
        <taxon>Viruses</taxon>
        <taxon>Varidnaviria</taxon>
        <taxon>Bamfordvirae</taxon>
        <taxon>Nucleocytoviricota</taxon>
        <taxon>Megaviricetes</taxon>
        <taxon>Pimascovirales</taxon>
        <taxon>Pimascovirales incertae sedis</taxon>
        <taxon>Marseilleviridae</taxon>
    </lineage>
</organism>
<evidence type="ECO:0000313" key="1">
    <source>
        <dbReference type="EMBL" id="QBK86012.1"/>
    </source>
</evidence>
<sequence>MEGTSKKSKWINGPWPPRRPRSCLWKEVPCEECGRPIEVLDEYMGCPKTENPLCNKCGKKNFVIEIIPTVKDNSDQ</sequence>
<proteinExistence type="predicted"/>
<name>A0A481YS25_9VIRU</name>
<dbReference type="EMBL" id="MK500328">
    <property type="protein sequence ID" value="QBK86012.1"/>
    <property type="molecule type" value="Genomic_DNA"/>
</dbReference>
<accession>A0A481YS25</accession>
<protein>
    <submittedName>
        <fullName evidence="1">Uncharacterized protein</fullName>
    </submittedName>
</protein>
<gene>
    <name evidence="1" type="ORF">LCMAC101_06070</name>
</gene>